<dbReference type="PANTHER" id="PTHR46231:SF1">
    <property type="entry name" value="ANKYRIN REPEAT AND BTB_POZ DOMAIN-CONTAINING PROTEIN 1"/>
    <property type="match status" value="1"/>
</dbReference>
<dbReference type="Proteomes" id="UP000613740">
    <property type="component" value="Unassembled WGS sequence"/>
</dbReference>
<keyword evidence="2" id="KW-0677">Repeat</keyword>
<dbReference type="SMART" id="SM00225">
    <property type="entry name" value="BTB"/>
    <property type="match status" value="1"/>
</dbReference>
<evidence type="ECO:0000256" key="3">
    <source>
        <dbReference type="ARBA" id="ARBA00023043"/>
    </source>
</evidence>
<dbReference type="PROSITE" id="PS50097">
    <property type="entry name" value="BTB"/>
    <property type="match status" value="1"/>
</dbReference>
<name>A0A835WR95_9CHLO</name>
<dbReference type="EMBL" id="JAEHOD010000006">
    <property type="protein sequence ID" value="KAG2452027.1"/>
    <property type="molecule type" value="Genomic_DNA"/>
</dbReference>
<comment type="caution">
    <text evidence="5">The sequence shown here is derived from an EMBL/GenBank/DDBJ whole genome shotgun (WGS) entry which is preliminary data.</text>
</comment>
<accession>A0A835WR95</accession>
<feature type="domain" description="BTB" evidence="4">
    <location>
        <begin position="210"/>
        <end position="278"/>
    </location>
</feature>
<gene>
    <name evidence="5" type="ORF">HYH02_003065</name>
</gene>
<dbReference type="PANTHER" id="PTHR46231">
    <property type="entry name" value="ANKYRIN REPEAT AND BTB/POZ DOMAIN-CONTAINING PROTEIN 1"/>
    <property type="match status" value="1"/>
</dbReference>
<evidence type="ECO:0000313" key="5">
    <source>
        <dbReference type="EMBL" id="KAG2452027.1"/>
    </source>
</evidence>
<evidence type="ECO:0000256" key="1">
    <source>
        <dbReference type="ARBA" id="ARBA00004906"/>
    </source>
</evidence>
<dbReference type="AlphaFoldDB" id="A0A835WR95"/>
<dbReference type="OrthoDB" id="537338at2759"/>
<comment type="pathway">
    <text evidence="1">Protein modification; protein ubiquitination.</text>
</comment>
<dbReference type="CDD" id="cd18186">
    <property type="entry name" value="BTB_POZ_ZBTB_KLHL-like"/>
    <property type="match status" value="1"/>
</dbReference>
<keyword evidence="6" id="KW-1185">Reference proteome</keyword>
<dbReference type="SUPFAM" id="SSF54695">
    <property type="entry name" value="POZ domain"/>
    <property type="match status" value="1"/>
</dbReference>
<sequence length="387" mass="41253">MEGWADQHYFVGVVHVPAGSAWGPEECLLLTTHTAIYRLPLDTPAAGGPAGVGSMALKLLAGHLGEEGQEFKDGIGAEARFGCLRAGIALDGQGRLLLLDYDNDLDITRCRVVAPGGRVSTLPGYCLDGIWIRPAVLPNGYLAALGYSYVQVGGDSEDEDDDPRPGSWESTRIAVAATSFKPPPPAGLPPPRSLPADLGALLDAQPDGTADLVIRVGERRFAVHRAILSARCDYFKQRLAGDGFSDGRAAELELPDADPDAFAVVLRWLYTGGADIPPEHARGVAELADRLLLPELCAAAQEVLVASVDAATIVDSLLWAAGCCESRGGSFTQLLARLKGWYVEHAAEVRRTARDSLLALMTQQPDLMLELMEGSEQRAVKRAQHSA</sequence>
<evidence type="ECO:0000259" key="4">
    <source>
        <dbReference type="PROSITE" id="PS50097"/>
    </source>
</evidence>
<evidence type="ECO:0000313" key="6">
    <source>
        <dbReference type="Proteomes" id="UP000613740"/>
    </source>
</evidence>
<dbReference type="GO" id="GO:0005737">
    <property type="term" value="C:cytoplasm"/>
    <property type="evidence" value="ECO:0007669"/>
    <property type="project" value="TreeGrafter"/>
</dbReference>
<keyword evidence="3" id="KW-0040">ANK repeat</keyword>
<dbReference type="Pfam" id="PF00651">
    <property type="entry name" value="BTB"/>
    <property type="match status" value="1"/>
</dbReference>
<dbReference type="Gene3D" id="3.30.710.10">
    <property type="entry name" value="Potassium Channel Kv1.1, Chain A"/>
    <property type="match status" value="1"/>
</dbReference>
<dbReference type="InterPro" id="IPR011333">
    <property type="entry name" value="SKP1/BTB/POZ_sf"/>
</dbReference>
<organism evidence="5 6">
    <name type="scientific">Chlamydomonas schloesseri</name>
    <dbReference type="NCBI Taxonomy" id="2026947"/>
    <lineage>
        <taxon>Eukaryota</taxon>
        <taxon>Viridiplantae</taxon>
        <taxon>Chlorophyta</taxon>
        <taxon>core chlorophytes</taxon>
        <taxon>Chlorophyceae</taxon>
        <taxon>CS clade</taxon>
        <taxon>Chlamydomonadales</taxon>
        <taxon>Chlamydomonadaceae</taxon>
        <taxon>Chlamydomonas</taxon>
    </lineage>
</organism>
<dbReference type="InterPro" id="IPR000210">
    <property type="entry name" value="BTB/POZ_dom"/>
</dbReference>
<dbReference type="GO" id="GO:0000151">
    <property type="term" value="C:ubiquitin ligase complex"/>
    <property type="evidence" value="ECO:0007669"/>
    <property type="project" value="TreeGrafter"/>
</dbReference>
<reference evidence="5" key="1">
    <citation type="journal article" date="2020" name="bioRxiv">
        <title>Comparative genomics of Chlamydomonas.</title>
        <authorList>
            <person name="Craig R.J."/>
            <person name="Hasan A.R."/>
            <person name="Ness R.W."/>
            <person name="Keightley P.D."/>
        </authorList>
    </citation>
    <scope>NUCLEOTIDE SEQUENCE</scope>
    <source>
        <strain evidence="5">CCAP 11/173</strain>
    </source>
</reference>
<evidence type="ECO:0000256" key="2">
    <source>
        <dbReference type="ARBA" id="ARBA00022737"/>
    </source>
</evidence>
<protein>
    <recommendedName>
        <fullName evidence="4">BTB domain-containing protein</fullName>
    </recommendedName>
</protein>
<dbReference type="InterPro" id="IPR044515">
    <property type="entry name" value="ABTB1"/>
</dbReference>
<proteinExistence type="predicted"/>